<dbReference type="SUPFAM" id="SSF53335">
    <property type="entry name" value="S-adenosyl-L-methionine-dependent methyltransferases"/>
    <property type="match status" value="1"/>
</dbReference>
<keyword evidence="3" id="KW-1185">Reference proteome</keyword>
<dbReference type="GO" id="GO:0032259">
    <property type="term" value="P:methylation"/>
    <property type="evidence" value="ECO:0007669"/>
    <property type="project" value="UniProtKB-KW"/>
</dbReference>
<accession>A0ABN1N0X3</accession>
<dbReference type="EMBL" id="BAAAFI010000009">
    <property type="protein sequence ID" value="GAA0879163.1"/>
    <property type="molecule type" value="Genomic_DNA"/>
</dbReference>
<keyword evidence="2" id="KW-0808">Transferase</keyword>
<dbReference type="Gene3D" id="3.40.50.150">
    <property type="entry name" value="Vaccinia Virus protein VP39"/>
    <property type="match status" value="1"/>
</dbReference>
<dbReference type="PANTHER" id="PTHR43861">
    <property type="entry name" value="TRANS-ACONITATE 2-METHYLTRANSFERASE-RELATED"/>
    <property type="match status" value="1"/>
</dbReference>
<comment type="caution">
    <text evidence="2">The sequence shown here is derived from an EMBL/GenBank/DDBJ whole genome shotgun (WGS) entry which is preliminary data.</text>
</comment>
<protein>
    <submittedName>
        <fullName evidence="2">Class I SAM-dependent methyltransferase</fullName>
    </submittedName>
</protein>
<reference evidence="2 3" key="1">
    <citation type="journal article" date="2019" name="Int. J. Syst. Evol. Microbiol.">
        <title>The Global Catalogue of Microorganisms (GCM) 10K type strain sequencing project: providing services to taxonomists for standard genome sequencing and annotation.</title>
        <authorList>
            <consortium name="The Broad Institute Genomics Platform"/>
            <consortium name="The Broad Institute Genome Sequencing Center for Infectious Disease"/>
            <person name="Wu L."/>
            <person name="Ma J."/>
        </authorList>
    </citation>
    <scope>NUCLEOTIDE SEQUENCE [LARGE SCALE GENOMIC DNA]</scope>
    <source>
        <strain evidence="2 3">JCM 16112</strain>
    </source>
</reference>
<evidence type="ECO:0000313" key="2">
    <source>
        <dbReference type="EMBL" id="GAA0879163.1"/>
    </source>
</evidence>
<dbReference type="Pfam" id="PF13847">
    <property type="entry name" value="Methyltransf_31"/>
    <property type="match status" value="1"/>
</dbReference>
<keyword evidence="2" id="KW-0489">Methyltransferase</keyword>
<organism evidence="2 3">
    <name type="scientific">Algoriphagus jejuensis</name>
    <dbReference type="NCBI Taxonomy" id="419934"/>
    <lineage>
        <taxon>Bacteria</taxon>
        <taxon>Pseudomonadati</taxon>
        <taxon>Bacteroidota</taxon>
        <taxon>Cytophagia</taxon>
        <taxon>Cytophagales</taxon>
        <taxon>Cyclobacteriaceae</taxon>
        <taxon>Algoriphagus</taxon>
    </lineage>
</organism>
<dbReference type="GO" id="GO:0008168">
    <property type="term" value="F:methyltransferase activity"/>
    <property type="evidence" value="ECO:0007669"/>
    <property type="project" value="UniProtKB-KW"/>
</dbReference>
<dbReference type="Proteomes" id="UP001500469">
    <property type="component" value="Unassembled WGS sequence"/>
</dbReference>
<evidence type="ECO:0000259" key="1">
    <source>
        <dbReference type="Pfam" id="PF13847"/>
    </source>
</evidence>
<dbReference type="CDD" id="cd02440">
    <property type="entry name" value="AdoMet_MTases"/>
    <property type="match status" value="1"/>
</dbReference>
<name>A0ABN1N0X3_9BACT</name>
<dbReference type="InterPro" id="IPR025714">
    <property type="entry name" value="Methyltranfer_dom"/>
</dbReference>
<evidence type="ECO:0000313" key="3">
    <source>
        <dbReference type="Proteomes" id="UP001500469"/>
    </source>
</evidence>
<gene>
    <name evidence="2" type="ORF">GCM10009119_21310</name>
</gene>
<dbReference type="InterPro" id="IPR029063">
    <property type="entry name" value="SAM-dependent_MTases_sf"/>
</dbReference>
<feature type="domain" description="Methyltransferase" evidence="1">
    <location>
        <begin position="86"/>
        <end position="203"/>
    </location>
</feature>
<sequence length="242" mass="26846">MKYAKILFFILAGFGLCGICFSQSSSIKNDSVYSYRSPSSGGIGKVYQGREIAGVMDFRGKDWLERQSRPQEENTVLAIENLPVSSESVVADIGAGSGYYTFRIAPKVPDGKVYAVEIQDDAIRYLQDRATDLGYKNVTTVKGSAQTPNLPSNSIDLVIMVDVYHELEYPVEMLAAIKKSLKPGGKLLLIEYRGEDPKVQIRALHKMTVGQIESELSANGFKLSQNGQFMNIQHFLVFEIKD</sequence>
<dbReference type="RefSeq" id="WP_343851291.1">
    <property type="nucleotide sequence ID" value="NZ_BAAAFI010000009.1"/>
</dbReference>
<proteinExistence type="predicted"/>